<dbReference type="InterPro" id="IPR015813">
    <property type="entry name" value="Pyrv/PenolPyrv_kinase-like_dom"/>
</dbReference>
<comment type="similarity">
    <text evidence="1">Belongs to the HpcH/HpaI aldolase family.</text>
</comment>
<evidence type="ECO:0000256" key="2">
    <source>
        <dbReference type="ARBA" id="ARBA00022723"/>
    </source>
</evidence>
<dbReference type="PANTHER" id="PTHR30502:SF0">
    <property type="entry name" value="PHOSPHOENOLPYRUVATE CARBOXYLASE FAMILY PROTEIN"/>
    <property type="match status" value="1"/>
</dbReference>
<evidence type="ECO:0000256" key="1">
    <source>
        <dbReference type="ARBA" id="ARBA00005568"/>
    </source>
</evidence>
<proteinExistence type="inferred from homology"/>
<dbReference type="InterPro" id="IPR040442">
    <property type="entry name" value="Pyrv_kinase-like_dom_sf"/>
</dbReference>
<dbReference type="GO" id="GO:0016832">
    <property type="term" value="F:aldehyde-lyase activity"/>
    <property type="evidence" value="ECO:0007669"/>
    <property type="project" value="TreeGrafter"/>
</dbReference>
<dbReference type="InterPro" id="IPR005000">
    <property type="entry name" value="Aldolase/citrate-lyase_domain"/>
</dbReference>
<accession>W4L3T9</accession>
<sequence>NLLDFTLTVRPPKGNREWITRLLDAGVWSLHVPQVDTPEIAQEVVNASLYAPDGLRGMAGVGNHTDYESGPAGETQRFLNEQLHLAIMFESQQAFDHIDEIMSVPGLHAVTLGPSDLAQELGVFGTPDQAKVIDDYRTRLIEAAGRHGLDVSMLVGSIEQGEQWIRAGAKIICYSSEVEILRQGIMEAAARLHAVK</sequence>
<dbReference type="GO" id="GO:0046872">
    <property type="term" value="F:metal ion binding"/>
    <property type="evidence" value="ECO:0007669"/>
    <property type="project" value="UniProtKB-KW"/>
</dbReference>
<protein>
    <recommendedName>
        <fullName evidence="4">HpcH/HpaI aldolase/citrate lyase domain-containing protein</fullName>
    </recommendedName>
</protein>
<evidence type="ECO:0000313" key="5">
    <source>
        <dbReference type="EMBL" id="ETW92569.1"/>
    </source>
</evidence>
<dbReference type="SUPFAM" id="SSF51621">
    <property type="entry name" value="Phosphoenolpyruvate/pyruvate domain"/>
    <property type="match status" value="1"/>
</dbReference>
<evidence type="ECO:0000313" key="6">
    <source>
        <dbReference type="Proteomes" id="UP000019140"/>
    </source>
</evidence>
<dbReference type="EMBL" id="AZHX01002861">
    <property type="protein sequence ID" value="ETW92569.1"/>
    <property type="molecule type" value="Genomic_DNA"/>
</dbReference>
<reference evidence="5 6" key="1">
    <citation type="journal article" date="2014" name="Nature">
        <title>An environmental bacterial taxon with a large and distinct metabolic repertoire.</title>
        <authorList>
            <person name="Wilson M.C."/>
            <person name="Mori T."/>
            <person name="Ruckert C."/>
            <person name="Uria A.R."/>
            <person name="Helf M.J."/>
            <person name="Takada K."/>
            <person name="Gernert C."/>
            <person name="Steffens U.A."/>
            <person name="Heycke N."/>
            <person name="Schmitt S."/>
            <person name="Rinke C."/>
            <person name="Helfrich E.J."/>
            <person name="Brachmann A.O."/>
            <person name="Gurgui C."/>
            <person name="Wakimoto T."/>
            <person name="Kracht M."/>
            <person name="Crusemann M."/>
            <person name="Hentschel U."/>
            <person name="Abe I."/>
            <person name="Matsunaga S."/>
            <person name="Kalinowski J."/>
            <person name="Takeyama H."/>
            <person name="Piel J."/>
        </authorList>
    </citation>
    <scope>NUCLEOTIDE SEQUENCE [LARGE SCALE GENOMIC DNA]</scope>
    <source>
        <strain evidence="6">TSY2</strain>
    </source>
</reference>
<dbReference type="Gene3D" id="3.20.20.60">
    <property type="entry name" value="Phosphoenolpyruvate-binding domains"/>
    <property type="match status" value="1"/>
</dbReference>
<dbReference type="AlphaFoldDB" id="W4L3T9"/>
<dbReference type="HOGENOM" id="CLU_059964_4_1_7"/>
<dbReference type="PANTHER" id="PTHR30502">
    <property type="entry name" value="2-KETO-3-DEOXY-L-RHAMNONATE ALDOLASE"/>
    <property type="match status" value="1"/>
</dbReference>
<dbReference type="InterPro" id="IPR050251">
    <property type="entry name" value="HpcH-HpaI_aldolase"/>
</dbReference>
<keyword evidence="3" id="KW-0456">Lyase</keyword>
<dbReference type="Pfam" id="PF03328">
    <property type="entry name" value="HpcH_HpaI"/>
    <property type="match status" value="1"/>
</dbReference>
<comment type="caution">
    <text evidence="5">The sequence shown here is derived from an EMBL/GenBank/DDBJ whole genome shotgun (WGS) entry which is preliminary data.</text>
</comment>
<evidence type="ECO:0000256" key="3">
    <source>
        <dbReference type="ARBA" id="ARBA00023239"/>
    </source>
</evidence>
<keyword evidence="2" id="KW-0479">Metal-binding</keyword>
<evidence type="ECO:0000259" key="4">
    <source>
        <dbReference type="Pfam" id="PF03328"/>
    </source>
</evidence>
<organism evidence="5 6">
    <name type="scientific">Candidatus Entotheonella gemina</name>
    <dbReference type="NCBI Taxonomy" id="1429439"/>
    <lineage>
        <taxon>Bacteria</taxon>
        <taxon>Pseudomonadati</taxon>
        <taxon>Nitrospinota/Tectimicrobiota group</taxon>
        <taxon>Candidatus Tectimicrobiota</taxon>
        <taxon>Candidatus Entotheonellia</taxon>
        <taxon>Candidatus Entotheonellales</taxon>
        <taxon>Candidatus Entotheonellaceae</taxon>
        <taxon>Candidatus Entotheonella</taxon>
    </lineage>
</organism>
<dbReference type="Proteomes" id="UP000019140">
    <property type="component" value="Unassembled WGS sequence"/>
</dbReference>
<feature type="domain" description="HpcH/HpaI aldolase/citrate lyase" evidence="4">
    <location>
        <begin position="7"/>
        <end position="178"/>
    </location>
</feature>
<dbReference type="GO" id="GO:0005737">
    <property type="term" value="C:cytoplasm"/>
    <property type="evidence" value="ECO:0007669"/>
    <property type="project" value="TreeGrafter"/>
</dbReference>
<gene>
    <name evidence="5" type="ORF">ETSY2_53130</name>
</gene>
<feature type="non-terminal residue" evidence="5">
    <location>
        <position position="1"/>
    </location>
</feature>
<keyword evidence="6" id="KW-1185">Reference proteome</keyword>
<name>W4L3T9_9BACT</name>